<keyword evidence="1" id="KW-0732">Signal</keyword>
<keyword evidence="3" id="KW-1185">Reference proteome</keyword>
<dbReference type="EMBL" id="FJUW01000043">
    <property type="protein sequence ID" value="CZT07600.1"/>
    <property type="molecule type" value="Genomic_DNA"/>
</dbReference>
<dbReference type="AlphaFoldDB" id="A0A1E1LAN0"/>
<evidence type="ECO:0000313" key="3">
    <source>
        <dbReference type="Proteomes" id="UP000178129"/>
    </source>
</evidence>
<dbReference type="InParanoid" id="A0A1E1LAN0"/>
<sequence>MKLLSVLLACVAVTDATVVVCRTTGRSTNRDVVWAIKDKTASGELFGAKRTSGVREMICPIPVLGENRKVVVLCMSEPYPDIGRTRLSNGEVICQASGSPNWATCNTKC</sequence>
<gene>
    <name evidence="2" type="ORF">RCO7_10229</name>
</gene>
<reference evidence="3" key="1">
    <citation type="submission" date="2016-03" db="EMBL/GenBank/DDBJ databases">
        <authorList>
            <person name="Ploux O."/>
        </authorList>
    </citation>
    <scope>NUCLEOTIDE SEQUENCE [LARGE SCALE GENOMIC DNA]</scope>
    <source>
        <strain evidence="3">UK7</strain>
    </source>
</reference>
<evidence type="ECO:0000256" key="1">
    <source>
        <dbReference type="SAM" id="SignalP"/>
    </source>
</evidence>
<feature type="chain" id="PRO_5009446895" evidence="1">
    <location>
        <begin position="17"/>
        <end position="109"/>
    </location>
</feature>
<evidence type="ECO:0000313" key="2">
    <source>
        <dbReference type="EMBL" id="CZT07600.1"/>
    </source>
</evidence>
<dbReference type="Proteomes" id="UP000178129">
    <property type="component" value="Unassembled WGS sequence"/>
</dbReference>
<protein>
    <submittedName>
        <fullName evidence="2">Uncharacterized protein</fullName>
    </submittedName>
</protein>
<proteinExistence type="predicted"/>
<accession>A0A1E1LAN0</accession>
<feature type="signal peptide" evidence="1">
    <location>
        <begin position="1"/>
        <end position="16"/>
    </location>
</feature>
<comment type="caution">
    <text evidence="2">The sequence shown here is derived from an EMBL/GenBank/DDBJ whole genome shotgun (WGS) entry which is preliminary data.</text>
</comment>
<organism evidence="2 3">
    <name type="scientific">Rhynchosporium graminicola</name>
    <dbReference type="NCBI Taxonomy" id="2792576"/>
    <lineage>
        <taxon>Eukaryota</taxon>
        <taxon>Fungi</taxon>
        <taxon>Dikarya</taxon>
        <taxon>Ascomycota</taxon>
        <taxon>Pezizomycotina</taxon>
        <taxon>Leotiomycetes</taxon>
        <taxon>Helotiales</taxon>
        <taxon>Ploettnerulaceae</taxon>
        <taxon>Rhynchosporium</taxon>
    </lineage>
</organism>
<name>A0A1E1LAN0_9HELO</name>